<accession>F4Y073</accession>
<protein>
    <submittedName>
        <fullName evidence="1">Uncharacterized protein</fullName>
    </submittedName>
</protein>
<dbReference type="EMBL" id="GL890966">
    <property type="protein sequence ID" value="EGJ29805.1"/>
    <property type="molecule type" value="Genomic_DNA"/>
</dbReference>
<organism evidence="1 2">
    <name type="scientific">Moorena producens 3L</name>
    <dbReference type="NCBI Taxonomy" id="489825"/>
    <lineage>
        <taxon>Bacteria</taxon>
        <taxon>Bacillati</taxon>
        <taxon>Cyanobacteriota</taxon>
        <taxon>Cyanophyceae</taxon>
        <taxon>Coleofasciculales</taxon>
        <taxon>Coleofasciculaceae</taxon>
        <taxon>Moorena</taxon>
    </lineage>
</organism>
<evidence type="ECO:0000313" key="1">
    <source>
        <dbReference type="EMBL" id="EGJ29805.1"/>
    </source>
</evidence>
<evidence type="ECO:0000313" key="2">
    <source>
        <dbReference type="Proteomes" id="UP000003959"/>
    </source>
</evidence>
<dbReference type="HOGENOM" id="CLU_3254206_0_0_3"/>
<dbReference type="AlphaFoldDB" id="F4Y073"/>
<proteinExistence type="predicted"/>
<reference evidence="2" key="1">
    <citation type="journal article" date="2011" name="Proc. Natl. Acad. Sci. U.S.A.">
        <title>Genomic insights into the physiology and ecology of the marine filamentous cyanobacterium Lyngbya majuscula.</title>
        <authorList>
            <person name="Jones A.C."/>
            <person name="Monroe E.A."/>
            <person name="Podell S."/>
            <person name="Hess W.R."/>
            <person name="Klages S."/>
            <person name="Esquenazi E."/>
            <person name="Niessen S."/>
            <person name="Hoover H."/>
            <person name="Rothmann M."/>
            <person name="Lasken R.S."/>
            <person name="Yates J.R.III."/>
            <person name="Reinhardt R."/>
            <person name="Kube M."/>
            <person name="Burkart M.D."/>
            <person name="Allen E.E."/>
            <person name="Dorrestein P.C."/>
            <person name="Gerwick W.H."/>
            <person name="Gerwick L."/>
        </authorList>
    </citation>
    <scope>NUCLEOTIDE SEQUENCE [LARGE SCALE GENOMIC DNA]</scope>
    <source>
        <strain evidence="2">3L</strain>
    </source>
</reference>
<keyword evidence="2" id="KW-1185">Reference proteome</keyword>
<gene>
    <name evidence="1" type="ORF">LYNGBM3L_59930</name>
</gene>
<name>F4Y073_9CYAN</name>
<sequence length="42" mass="4344">MANHLKASEIDGGIGTGGEGDHLASSVVYWCDGRGPQLKGRC</sequence>
<dbReference type="Proteomes" id="UP000003959">
    <property type="component" value="Unassembled WGS sequence"/>
</dbReference>